<dbReference type="EMBL" id="CP029356">
    <property type="protein sequence ID" value="AWK88790.1"/>
    <property type="molecule type" value="Genomic_DNA"/>
</dbReference>
<dbReference type="InterPro" id="IPR001638">
    <property type="entry name" value="Solute-binding_3/MltF_N"/>
</dbReference>
<feature type="region of interest" description="Disordered" evidence="2">
    <location>
        <begin position="313"/>
        <end position="332"/>
    </location>
</feature>
<evidence type="ECO:0000259" key="3">
    <source>
        <dbReference type="SMART" id="SM00062"/>
    </source>
</evidence>
<dbReference type="InterPro" id="IPR014337">
    <property type="entry name" value="Ectoine_EhuB"/>
</dbReference>
<dbReference type="SUPFAM" id="SSF53850">
    <property type="entry name" value="Periplasmic binding protein-like II"/>
    <property type="match status" value="1"/>
</dbReference>
<dbReference type="SMART" id="SM00062">
    <property type="entry name" value="PBPb"/>
    <property type="match status" value="1"/>
</dbReference>
<gene>
    <name evidence="4" type="primary">ehuB</name>
    <name evidence="4" type="ORF">DEW08_22195</name>
</gene>
<geneLocation type="plasmid" evidence="4 5">
    <name>unnamed1</name>
</geneLocation>
<evidence type="ECO:0000313" key="5">
    <source>
        <dbReference type="Proteomes" id="UP000245629"/>
    </source>
</evidence>
<dbReference type="GO" id="GO:0051470">
    <property type="term" value="P:ectoine transmembrane transport"/>
    <property type="evidence" value="ECO:0007669"/>
    <property type="project" value="InterPro"/>
</dbReference>
<proteinExistence type="predicted"/>
<dbReference type="PANTHER" id="PTHR35936:SF17">
    <property type="entry name" value="ARGININE-BINDING EXTRACELLULAR PROTEIN ARTP"/>
    <property type="match status" value="1"/>
</dbReference>
<dbReference type="Proteomes" id="UP000245629">
    <property type="component" value="Plasmid unnamed1"/>
</dbReference>
<sequence>MPGKRRNIGQIDRVTGPWALPRPAILALVLALALALVLVAGHRSALAQAAVAEATLDRILRTGEVRIGYAPEQPFSFRSPDGQLGGIGPAVARQVFAALGVTTMKGVESEFSALIPDLLARRYDVIVSGLSVRPERCRRVAFSDPFFRAGSAFAVRAGNPRDLHGYADVARNPAIRLGAVFGTVEIDDARASGVAGEQILLFPDAATAASGVRSGRVDAYAARAPTVENLVQRSPRLLERAAPFEEPVLPGRSSIDHGAFAFRPEDGDLRAAFNARLTELLRTPDYPGLIGRFGFTASELPARRLDELCRTSRRRHDSRPTSDTVPCGDQIC</sequence>
<dbReference type="Gene3D" id="3.40.190.10">
    <property type="entry name" value="Periplasmic binding protein-like II"/>
    <property type="match status" value="2"/>
</dbReference>
<keyword evidence="4" id="KW-0614">Plasmid</keyword>
<dbReference type="AlphaFoldDB" id="A0A2S2CWL4"/>
<dbReference type="PANTHER" id="PTHR35936">
    <property type="entry name" value="MEMBRANE-BOUND LYTIC MUREIN TRANSGLYCOSYLASE F"/>
    <property type="match status" value="1"/>
</dbReference>
<dbReference type="RefSeq" id="WP_109331424.1">
    <property type="nucleotide sequence ID" value="NZ_CP029356.1"/>
</dbReference>
<dbReference type="GO" id="GO:0033294">
    <property type="term" value="F:ectoine binding"/>
    <property type="evidence" value="ECO:0007669"/>
    <property type="project" value="InterPro"/>
</dbReference>
<protein>
    <submittedName>
        <fullName evidence="4">Ectoine/hydroxyectoine ABC transporter substrate-binding protein EhuB</fullName>
    </submittedName>
</protein>
<reference evidence="5" key="1">
    <citation type="submission" date="2018-05" db="EMBL/GenBank/DDBJ databases">
        <title>Azospirillum thermophila sp. nov., a novel isolated from hot spring.</title>
        <authorList>
            <person name="Zhao Z."/>
        </authorList>
    </citation>
    <scope>NUCLEOTIDE SEQUENCE [LARGE SCALE GENOMIC DNA]</scope>
    <source>
        <strain evidence="5">CFH 70021</strain>
        <plasmid evidence="5">unnamed1</plasmid>
    </source>
</reference>
<evidence type="ECO:0000313" key="4">
    <source>
        <dbReference type="EMBL" id="AWK88790.1"/>
    </source>
</evidence>
<dbReference type="Pfam" id="PF00497">
    <property type="entry name" value="SBP_bac_3"/>
    <property type="match status" value="1"/>
</dbReference>
<dbReference type="OrthoDB" id="9768183at2"/>
<organism evidence="4 5">
    <name type="scientific">Azospirillum thermophilum</name>
    <dbReference type="NCBI Taxonomy" id="2202148"/>
    <lineage>
        <taxon>Bacteria</taxon>
        <taxon>Pseudomonadati</taxon>
        <taxon>Pseudomonadota</taxon>
        <taxon>Alphaproteobacteria</taxon>
        <taxon>Rhodospirillales</taxon>
        <taxon>Azospirillaceae</taxon>
        <taxon>Azospirillum</taxon>
    </lineage>
</organism>
<feature type="domain" description="Solute-binding protein family 3/N-terminal" evidence="3">
    <location>
        <begin position="64"/>
        <end position="297"/>
    </location>
</feature>
<evidence type="ECO:0000256" key="1">
    <source>
        <dbReference type="ARBA" id="ARBA00022729"/>
    </source>
</evidence>
<keyword evidence="5" id="KW-1185">Reference proteome</keyword>
<accession>A0A2S2CWL4</accession>
<dbReference type="KEGG" id="azz:DEW08_22195"/>
<keyword evidence="1" id="KW-0732">Signal</keyword>
<evidence type="ECO:0000256" key="2">
    <source>
        <dbReference type="SAM" id="MobiDB-lite"/>
    </source>
</evidence>
<dbReference type="NCBIfam" id="TIGR02995">
    <property type="entry name" value="ectoine_ehuB"/>
    <property type="match status" value="1"/>
</dbReference>
<name>A0A2S2CWL4_9PROT</name>